<dbReference type="EMBL" id="BOOI01000013">
    <property type="protein sequence ID" value="GIH83372.1"/>
    <property type="molecule type" value="Genomic_DNA"/>
</dbReference>
<comment type="caution">
    <text evidence="4">The sequence shown here is derived from an EMBL/GenBank/DDBJ whole genome shotgun (WGS) entry which is preliminary data.</text>
</comment>
<dbReference type="InterPro" id="IPR043128">
    <property type="entry name" value="Rev_trsase/Diguanyl_cyclase"/>
</dbReference>
<dbReference type="PROSITE" id="PS50887">
    <property type="entry name" value="GGDEF"/>
    <property type="match status" value="1"/>
</dbReference>
<dbReference type="InterPro" id="IPR000014">
    <property type="entry name" value="PAS"/>
</dbReference>
<dbReference type="PANTHER" id="PTHR45138">
    <property type="entry name" value="REGULATORY COMPONENTS OF SENSORY TRANSDUCTION SYSTEM"/>
    <property type="match status" value="1"/>
</dbReference>
<dbReference type="InterPro" id="IPR000160">
    <property type="entry name" value="GGDEF_dom"/>
</dbReference>
<sequence length="290" mass="31356">MPVARERVFDMIDDAVATIDASGRILDLNIAAELLLLRLTPGLPERLIGLSLADLLGGLPPADGGEIEVARTDGSGRPVELNVRTSVLRDSRGGHAGWAILARDVTALNRQRRELEQATRDALTGLHNRRHLMEELRREMAAAAADGQPLSAALLDIDHFKQVNDRYGHRAGDEVLAWFAGLLSEGFRRGDVVARYGGEEFVVVFPGATAEQARMRVETLRERVSGQEVRADGHVLRVTFSAGVAAVMPGHSPDDLLQAADEALYAAKHGGRDQTRVAGRPDPDAPHRAA</sequence>
<evidence type="ECO:0000259" key="2">
    <source>
        <dbReference type="PROSITE" id="PS50113"/>
    </source>
</evidence>
<dbReference type="CDD" id="cd00130">
    <property type="entry name" value="PAS"/>
    <property type="match status" value="1"/>
</dbReference>
<dbReference type="InterPro" id="IPR035965">
    <property type="entry name" value="PAS-like_dom_sf"/>
</dbReference>
<accession>A0A8J3WC13</accession>
<dbReference type="SUPFAM" id="SSF55073">
    <property type="entry name" value="Nucleotide cyclase"/>
    <property type="match status" value="1"/>
</dbReference>
<evidence type="ECO:0008006" key="6">
    <source>
        <dbReference type="Google" id="ProtNLM"/>
    </source>
</evidence>
<dbReference type="GO" id="GO:0043709">
    <property type="term" value="P:cell adhesion involved in single-species biofilm formation"/>
    <property type="evidence" value="ECO:0007669"/>
    <property type="project" value="TreeGrafter"/>
</dbReference>
<dbReference type="Gene3D" id="3.30.450.20">
    <property type="entry name" value="PAS domain"/>
    <property type="match status" value="1"/>
</dbReference>
<dbReference type="GO" id="GO:1902201">
    <property type="term" value="P:negative regulation of bacterial-type flagellum-dependent cell motility"/>
    <property type="evidence" value="ECO:0007669"/>
    <property type="project" value="TreeGrafter"/>
</dbReference>
<dbReference type="SUPFAM" id="SSF55785">
    <property type="entry name" value="PYP-like sensor domain (PAS domain)"/>
    <property type="match status" value="1"/>
</dbReference>
<evidence type="ECO:0000259" key="3">
    <source>
        <dbReference type="PROSITE" id="PS50887"/>
    </source>
</evidence>
<dbReference type="Proteomes" id="UP000655044">
    <property type="component" value="Unassembled WGS sequence"/>
</dbReference>
<dbReference type="Gene3D" id="3.30.70.270">
    <property type="match status" value="1"/>
</dbReference>
<proteinExistence type="predicted"/>
<name>A0A8J3WC13_PLARO</name>
<dbReference type="InterPro" id="IPR000700">
    <property type="entry name" value="PAS-assoc_C"/>
</dbReference>
<feature type="compositionally biased region" description="Basic and acidic residues" evidence="1">
    <location>
        <begin position="270"/>
        <end position="290"/>
    </location>
</feature>
<evidence type="ECO:0000256" key="1">
    <source>
        <dbReference type="SAM" id="MobiDB-lite"/>
    </source>
</evidence>
<organism evidence="4 5">
    <name type="scientific">Planobispora rosea</name>
    <dbReference type="NCBI Taxonomy" id="35762"/>
    <lineage>
        <taxon>Bacteria</taxon>
        <taxon>Bacillati</taxon>
        <taxon>Actinomycetota</taxon>
        <taxon>Actinomycetes</taxon>
        <taxon>Streptosporangiales</taxon>
        <taxon>Streptosporangiaceae</taxon>
        <taxon>Planobispora</taxon>
    </lineage>
</organism>
<reference evidence="4" key="1">
    <citation type="submission" date="2021-01" db="EMBL/GenBank/DDBJ databases">
        <title>Whole genome shotgun sequence of Planobispora rosea NBRC 15558.</title>
        <authorList>
            <person name="Komaki H."/>
            <person name="Tamura T."/>
        </authorList>
    </citation>
    <scope>NUCLEOTIDE SEQUENCE</scope>
    <source>
        <strain evidence="4">NBRC 15558</strain>
    </source>
</reference>
<dbReference type="InterPro" id="IPR013656">
    <property type="entry name" value="PAS_4"/>
</dbReference>
<dbReference type="SMART" id="SM00267">
    <property type="entry name" value="GGDEF"/>
    <property type="match status" value="1"/>
</dbReference>
<dbReference type="GO" id="GO:0005886">
    <property type="term" value="C:plasma membrane"/>
    <property type="evidence" value="ECO:0007669"/>
    <property type="project" value="TreeGrafter"/>
</dbReference>
<dbReference type="GO" id="GO:0052621">
    <property type="term" value="F:diguanylate cyclase activity"/>
    <property type="evidence" value="ECO:0007669"/>
    <property type="project" value="TreeGrafter"/>
</dbReference>
<dbReference type="FunFam" id="3.30.70.270:FF:000001">
    <property type="entry name" value="Diguanylate cyclase domain protein"/>
    <property type="match status" value="1"/>
</dbReference>
<dbReference type="InterPro" id="IPR050469">
    <property type="entry name" value="Diguanylate_Cyclase"/>
</dbReference>
<evidence type="ECO:0000313" key="5">
    <source>
        <dbReference type="Proteomes" id="UP000655044"/>
    </source>
</evidence>
<feature type="region of interest" description="Disordered" evidence="1">
    <location>
        <begin position="268"/>
        <end position="290"/>
    </location>
</feature>
<keyword evidence="5" id="KW-1185">Reference proteome</keyword>
<dbReference type="Pfam" id="PF08448">
    <property type="entry name" value="PAS_4"/>
    <property type="match status" value="1"/>
</dbReference>
<evidence type="ECO:0000313" key="4">
    <source>
        <dbReference type="EMBL" id="GIH83372.1"/>
    </source>
</evidence>
<dbReference type="NCBIfam" id="TIGR00254">
    <property type="entry name" value="GGDEF"/>
    <property type="match status" value="1"/>
</dbReference>
<dbReference type="PROSITE" id="PS50113">
    <property type="entry name" value="PAC"/>
    <property type="match status" value="1"/>
</dbReference>
<feature type="domain" description="GGDEF" evidence="3">
    <location>
        <begin position="148"/>
        <end position="280"/>
    </location>
</feature>
<dbReference type="CDD" id="cd01949">
    <property type="entry name" value="GGDEF"/>
    <property type="match status" value="1"/>
</dbReference>
<dbReference type="Pfam" id="PF00990">
    <property type="entry name" value="GGDEF"/>
    <property type="match status" value="1"/>
</dbReference>
<dbReference type="PANTHER" id="PTHR45138:SF24">
    <property type="entry name" value="DIGUANYLATE CYCLASE DGCC-RELATED"/>
    <property type="match status" value="1"/>
</dbReference>
<feature type="domain" description="PAC" evidence="2">
    <location>
        <begin position="63"/>
        <end position="117"/>
    </location>
</feature>
<dbReference type="AlphaFoldDB" id="A0A8J3WC13"/>
<dbReference type="InterPro" id="IPR029787">
    <property type="entry name" value="Nucleotide_cyclase"/>
</dbReference>
<gene>
    <name evidence="4" type="ORF">Pro02_17800</name>
</gene>
<protein>
    <recommendedName>
        <fullName evidence="6">GGDEF domain-containing protein</fullName>
    </recommendedName>
</protein>